<proteinExistence type="inferred from homology"/>
<evidence type="ECO:0000256" key="7">
    <source>
        <dbReference type="RuleBase" id="RU003879"/>
    </source>
</evidence>
<comment type="subcellular location">
    <subcellularLocation>
        <location evidence="1">Cell membrane</location>
        <topology evidence="1">Single-pass membrane protein</topology>
    </subcellularLocation>
    <subcellularLocation>
        <location evidence="7">Cell membrane</location>
        <topology evidence="7">Single-pass type II membrane protein</topology>
    </subcellularLocation>
</comment>
<dbReference type="GO" id="GO:0022857">
    <property type="term" value="F:transmembrane transporter activity"/>
    <property type="evidence" value="ECO:0007669"/>
    <property type="project" value="InterPro"/>
</dbReference>
<keyword evidence="6" id="KW-0472">Membrane</keyword>
<evidence type="ECO:0000256" key="6">
    <source>
        <dbReference type="ARBA" id="ARBA00023136"/>
    </source>
</evidence>
<organism evidence="8 9">
    <name type="scientific">Ruegeria faecimaris</name>
    <dbReference type="NCBI Taxonomy" id="686389"/>
    <lineage>
        <taxon>Bacteria</taxon>
        <taxon>Pseudomonadati</taxon>
        <taxon>Pseudomonadota</taxon>
        <taxon>Alphaproteobacteria</taxon>
        <taxon>Rhodobacterales</taxon>
        <taxon>Roseobacteraceae</taxon>
        <taxon>Ruegeria</taxon>
    </lineage>
</organism>
<keyword evidence="7" id="KW-0653">Protein transport</keyword>
<keyword evidence="9" id="KW-1185">Reference proteome</keyword>
<dbReference type="AlphaFoldDB" id="A0A521DRC9"/>
<comment type="similarity">
    <text evidence="2 7">Belongs to the ExbD/TolR family.</text>
</comment>
<reference evidence="8 9" key="1">
    <citation type="submission" date="2017-05" db="EMBL/GenBank/DDBJ databases">
        <authorList>
            <person name="Varghese N."/>
            <person name="Submissions S."/>
        </authorList>
    </citation>
    <scope>NUCLEOTIDE SEQUENCE [LARGE SCALE GENOMIC DNA]</scope>
    <source>
        <strain evidence="8 9">DSM 28009</strain>
    </source>
</reference>
<dbReference type="Pfam" id="PF02472">
    <property type="entry name" value="ExbD"/>
    <property type="match status" value="1"/>
</dbReference>
<evidence type="ECO:0000256" key="3">
    <source>
        <dbReference type="ARBA" id="ARBA00022475"/>
    </source>
</evidence>
<dbReference type="OrthoDB" id="7727005at2"/>
<dbReference type="EMBL" id="FXTE01000007">
    <property type="protein sequence ID" value="SMO74152.1"/>
    <property type="molecule type" value="Genomic_DNA"/>
</dbReference>
<protein>
    <submittedName>
        <fullName evidence="8">Outer membrane transport energization protein ExbD</fullName>
    </submittedName>
</protein>
<name>A0A521DRC9_9RHOB</name>
<dbReference type="GO" id="GO:0005886">
    <property type="term" value="C:plasma membrane"/>
    <property type="evidence" value="ECO:0007669"/>
    <property type="project" value="UniProtKB-SubCell"/>
</dbReference>
<evidence type="ECO:0000256" key="1">
    <source>
        <dbReference type="ARBA" id="ARBA00004162"/>
    </source>
</evidence>
<evidence type="ECO:0000313" key="8">
    <source>
        <dbReference type="EMBL" id="SMO74152.1"/>
    </source>
</evidence>
<evidence type="ECO:0000256" key="5">
    <source>
        <dbReference type="ARBA" id="ARBA00022989"/>
    </source>
</evidence>
<dbReference type="InterPro" id="IPR003400">
    <property type="entry name" value="ExbD"/>
</dbReference>
<keyword evidence="4 7" id="KW-0812">Transmembrane</keyword>
<keyword evidence="7" id="KW-0813">Transport</keyword>
<dbReference type="Proteomes" id="UP000319555">
    <property type="component" value="Unassembled WGS sequence"/>
</dbReference>
<evidence type="ECO:0000256" key="4">
    <source>
        <dbReference type="ARBA" id="ARBA00022692"/>
    </source>
</evidence>
<gene>
    <name evidence="8" type="ORF">SAMN06265380_10769</name>
</gene>
<keyword evidence="5" id="KW-1133">Transmembrane helix</keyword>
<accession>A0A521DRC9</accession>
<keyword evidence="3" id="KW-1003">Cell membrane</keyword>
<evidence type="ECO:0000256" key="2">
    <source>
        <dbReference type="ARBA" id="ARBA00005811"/>
    </source>
</evidence>
<sequence length="123" mass="13527">MALEVQRKRRKRLSMTSLIDVIFLLLLFFMLTSTFSKFAEIEFSTASVGGAEPDQAIRFIKLNADRILVDGAPVPLAQVAPMLLDAKSQVALISLGPRATSQQLIDLFIVLAPVENLRTQVLG</sequence>
<dbReference type="GO" id="GO:0015031">
    <property type="term" value="P:protein transport"/>
    <property type="evidence" value="ECO:0007669"/>
    <property type="project" value="UniProtKB-KW"/>
</dbReference>
<evidence type="ECO:0000313" key="9">
    <source>
        <dbReference type="Proteomes" id="UP000319555"/>
    </source>
</evidence>